<protein>
    <submittedName>
        <fullName evidence="11">Putative dipeptidase</fullName>
        <ecNumber evidence="11">3.4.13.-</ecNumber>
    </submittedName>
</protein>
<organism evidence="11 12">
    <name type="scientific">Oxalobacter formigenes OXCC13</name>
    <dbReference type="NCBI Taxonomy" id="556269"/>
    <lineage>
        <taxon>Bacteria</taxon>
        <taxon>Pseudomonadati</taxon>
        <taxon>Pseudomonadota</taxon>
        <taxon>Betaproteobacteria</taxon>
        <taxon>Burkholderiales</taxon>
        <taxon>Oxalobacteraceae</taxon>
        <taxon>Oxalobacter</taxon>
    </lineage>
</organism>
<dbReference type="OrthoDB" id="9761532at2"/>
<dbReference type="Pfam" id="PF01546">
    <property type="entry name" value="Peptidase_M20"/>
    <property type="match status" value="1"/>
</dbReference>
<dbReference type="EMBL" id="GG658170">
    <property type="protein sequence ID" value="EEO29336.1"/>
    <property type="molecule type" value="Genomic_DNA"/>
</dbReference>
<reference evidence="11 12" key="1">
    <citation type="submission" date="2009-02" db="EMBL/GenBank/DDBJ databases">
        <title>The Genome Sequence of Oxalobacter formigenes OXCC13.</title>
        <authorList>
            <consortium name="The Broad Institute Genome Sequencing Platform"/>
            <person name="Ward D."/>
            <person name="Young S.K."/>
            <person name="Kodira C.D."/>
            <person name="Zeng Q."/>
            <person name="Koehrsen M."/>
            <person name="Alvarado L."/>
            <person name="Berlin A."/>
            <person name="Borenstein D."/>
            <person name="Chen Z."/>
            <person name="Engels R."/>
            <person name="Freedman E."/>
            <person name="Gellesch M."/>
            <person name="Goldberg J."/>
            <person name="Griggs A."/>
            <person name="Gujja S."/>
            <person name="Heiman D."/>
            <person name="Hepburn T."/>
            <person name="Howarth C."/>
            <person name="Jen D."/>
            <person name="Larson L."/>
            <person name="Lewis B."/>
            <person name="Mehta T."/>
            <person name="Park D."/>
            <person name="Pearson M."/>
            <person name="Roberts A."/>
            <person name="Saif S."/>
            <person name="Shea T."/>
            <person name="Shenoy N."/>
            <person name="Sisk P."/>
            <person name="Stolte C."/>
            <person name="Sykes S."/>
            <person name="Walk T."/>
            <person name="White J."/>
            <person name="Yandava C."/>
            <person name="Allison M.J."/>
            <person name="Lander E."/>
            <person name="Nusbaum C."/>
            <person name="Galagan J."/>
            <person name="Birren B."/>
        </authorList>
    </citation>
    <scope>NUCLEOTIDE SEQUENCE [LARGE SCALE GENOMIC DNA]</scope>
    <source>
        <strain evidence="11 12">OXCC13</strain>
    </source>
</reference>
<dbReference type="Proteomes" id="UP000005089">
    <property type="component" value="Unassembled WGS sequence"/>
</dbReference>
<dbReference type="InterPro" id="IPR002933">
    <property type="entry name" value="Peptidase_M20"/>
</dbReference>
<dbReference type="SUPFAM" id="SSF55031">
    <property type="entry name" value="Bacterial exopeptidase dimerisation domain"/>
    <property type="match status" value="1"/>
</dbReference>
<name>C3X810_OXAFO</name>
<accession>C3X810</accession>
<dbReference type="SUPFAM" id="SSF53187">
    <property type="entry name" value="Zn-dependent exopeptidases"/>
    <property type="match status" value="1"/>
</dbReference>
<dbReference type="HOGENOM" id="CLU_031786_2_0_4"/>
<dbReference type="InterPro" id="IPR050072">
    <property type="entry name" value="Peptidase_M20A"/>
</dbReference>
<dbReference type="GO" id="GO:0008777">
    <property type="term" value="F:acetylornithine deacetylase activity"/>
    <property type="evidence" value="ECO:0007669"/>
    <property type="project" value="TreeGrafter"/>
</dbReference>
<dbReference type="GeneID" id="77135726"/>
<evidence type="ECO:0000256" key="6">
    <source>
        <dbReference type="ARBA" id="ARBA00022833"/>
    </source>
</evidence>
<dbReference type="NCBIfam" id="TIGR01887">
    <property type="entry name" value="dipeptidaselike"/>
    <property type="match status" value="1"/>
</dbReference>
<dbReference type="Gene3D" id="3.30.70.360">
    <property type="match status" value="2"/>
</dbReference>
<dbReference type="InterPro" id="IPR036264">
    <property type="entry name" value="Bact_exopeptidase_dim_dom"/>
</dbReference>
<evidence type="ECO:0000256" key="4">
    <source>
        <dbReference type="ARBA" id="ARBA00022723"/>
    </source>
</evidence>
<keyword evidence="12" id="KW-1185">Reference proteome</keyword>
<keyword evidence="3" id="KW-0645">Protease</keyword>
<keyword evidence="5 11" id="KW-0378">Hydrolase</keyword>
<evidence type="ECO:0000256" key="3">
    <source>
        <dbReference type="ARBA" id="ARBA00022670"/>
    </source>
</evidence>
<dbReference type="PANTHER" id="PTHR43808">
    <property type="entry name" value="ACETYLORNITHINE DEACETYLASE"/>
    <property type="match status" value="1"/>
</dbReference>
<keyword evidence="7 11" id="KW-0224">Dipeptidase</keyword>
<dbReference type="AlphaFoldDB" id="C3X810"/>
<dbReference type="GO" id="GO:0008237">
    <property type="term" value="F:metallopeptidase activity"/>
    <property type="evidence" value="ECO:0007669"/>
    <property type="project" value="UniProtKB-KW"/>
</dbReference>
<comment type="similarity">
    <text evidence="2">Belongs to the peptidase M20A family.</text>
</comment>
<evidence type="ECO:0000313" key="12">
    <source>
        <dbReference type="Proteomes" id="UP000005089"/>
    </source>
</evidence>
<evidence type="ECO:0000256" key="8">
    <source>
        <dbReference type="ARBA" id="ARBA00023049"/>
    </source>
</evidence>
<dbReference type="STRING" id="847.BRW83_1892"/>
<dbReference type="EC" id="3.4.13.-" evidence="11"/>
<dbReference type="GO" id="GO:0006508">
    <property type="term" value="P:proteolysis"/>
    <property type="evidence" value="ECO:0007669"/>
    <property type="project" value="UniProtKB-KW"/>
</dbReference>
<dbReference type="GO" id="GO:0016805">
    <property type="term" value="F:dipeptidase activity"/>
    <property type="evidence" value="ECO:0007669"/>
    <property type="project" value="UniProtKB-KW"/>
</dbReference>
<evidence type="ECO:0000256" key="5">
    <source>
        <dbReference type="ARBA" id="ARBA00022801"/>
    </source>
</evidence>
<comment type="cofactor">
    <cofactor evidence="1">
        <name>Zn(2+)</name>
        <dbReference type="ChEBI" id="CHEBI:29105"/>
    </cofactor>
</comment>
<gene>
    <name evidence="11" type="ORF">OFBG_00364</name>
</gene>
<dbReference type="InterPro" id="IPR011650">
    <property type="entry name" value="Peptidase_M20_dimer"/>
</dbReference>
<dbReference type="GO" id="GO:0008270">
    <property type="term" value="F:zinc ion binding"/>
    <property type="evidence" value="ECO:0007669"/>
    <property type="project" value="InterPro"/>
</dbReference>
<keyword evidence="6" id="KW-0862">Zinc</keyword>
<evidence type="ECO:0000256" key="1">
    <source>
        <dbReference type="ARBA" id="ARBA00001947"/>
    </source>
</evidence>
<dbReference type="Gene3D" id="3.40.630.10">
    <property type="entry name" value="Zn peptidases"/>
    <property type="match status" value="1"/>
</dbReference>
<keyword evidence="4" id="KW-0479">Metal-binding</keyword>
<dbReference type="GO" id="GO:0006526">
    <property type="term" value="P:L-arginine biosynthetic process"/>
    <property type="evidence" value="ECO:0007669"/>
    <property type="project" value="TreeGrafter"/>
</dbReference>
<dbReference type="eggNOG" id="COG0624">
    <property type="taxonomic scope" value="Bacteria"/>
</dbReference>
<dbReference type="RefSeq" id="WP_005879720.1">
    <property type="nucleotide sequence ID" value="NZ_CP019430.1"/>
</dbReference>
<evidence type="ECO:0000256" key="2">
    <source>
        <dbReference type="ARBA" id="ARBA00006247"/>
    </source>
</evidence>
<proteinExistence type="inferred from homology"/>
<feature type="domain" description="Peptidase M20 dimerisation" evidence="10">
    <location>
        <begin position="241"/>
        <end position="351"/>
    </location>
</feature>
<keyword evidence="9" id="KW-0170">Cobalt</keyword>
<evidence type="ECO:0000256" key="7">
    <source>
        <dbReference type="ARBA" id="ARBA00022997"/>
    </source>
</evidence>
<dbReference type="PANTHER" id="PTHR43808:SF31">
    <property type="entry name" value="N-ACETYL-L-CITRULLINE DEACETYLASE"/>
    <property type="match status" value="1"/>
</dbReference>
<keyword evidence="8" id="KW-0482">Metalloprotease</keyword>
<evidence type="ECO:0000256" key="9">
    <source>
        <dbReference type="ARBA" id="ARBA00023285"/>
    </source>
</evidence>
<evidence type="ECO:0000259" key="10">
    <source>
        <dbReference type="Pfam" id="PF07687"/>
    </source>
</evidence>
<sequence length="472" mass="51499">MHKKIDDGFDGLVSDLQKTLSYQTEASGYDPDAAHPFGKHMTEALDAFLDMARSYGFITRNIDNMAGYIDTSDDVSLPLYGLMCHLDVVPAGDRAKWIHPPYGGVQENGRIYGRGSLDDKGPAVVALHAMKAVRDSQNLKSRFRLIVGLDEETGAFRCMKRYLKMEEIPLYSFSPDGAFPLINAEKGILRLTVEKHFDEAGKNGEKAIERISGGVRTNIIPDAAFAVLKGDFPHHATEGIGIDGEKIVSRGKAAHVKYPDKGDNAILKLLSYLASLGIDTPLGRYVRDLHTLFPGEYDGKSLQIASEDSISGSLFCSLSIIEADESQCVLKIDIRHPVTVKGDDIVAKLKNVFGVFGATVSVDSRNEPLYMPESDPFVRLLLDSYASVTGDEAKPLYTAGGTYCRDMPNSVSFGIVFPGEEPVAHMANEYVNVDSLKKAAHIYAEALNRIDGLSGKNGFSMKSTAGKDRVFS</sequence>
<dbReference type="Pfam" id="PF07687">
    <property type="entry name" value="M20_dimer"/>
    <property type="match status" value="1"/>
</dbReference>
<evidence type="ECO:0000313" key="11">
    <source>
        <dbReference type="EMBL" id="EEO29336.1"/>
    </source>
</evidence>
<dbReference type="InterPro" id="IPR010964">
    <property type="entry name" value="M20A_pepV-rel"/>
</dbReference>